<name>W1NS67_AMBTC</name>
<sequence length="113" mass="12649">MISIIAYLLYWCDPYDHVIQHVIVSEVKVRIECRSPFGDYGGGVETKGGTYRVRLNGAEGPHYPLRFCWAHVPDRSMPKDCPIPVNAKSNFTMVETTTGSATLEASPLIFRTT</sequence>
<dbReference type="Proteomes" id="UP000017836">
    <property type="component" value="Unassembled WGS sequence"/>
</dbReference>
<dbReference type="HOGENOM" id="CLU_2136864_0_0_1"/>
<evidence type="ECO:0000313" key="1">
    <source>
        <dbReference type="EMBL" id="ERM98468.1"/>
    </source>
</evidence>
<proteinExistence type="predicted"/>
<gene>
    <name evidence="1" type="ORF">AMTR_s00072p00159660</name>
</gene>
<protein>
    <submittedName>
        <fullName evidence="1">Uncharacterized protein</fullName>
    </submittedName>
</protein>
<dbReference type="AlphaFoldDB" id="W1NS67"/>
<accession>W1NS67</accession>
<keyword evidence="2" id="KW-1185">Reference proteome</keyword>
<dbReference type="Gramene" id="ERM98468">
    <property type="protein sequence ID" value="ERM98468"/>
    <property type="gene ID" value="AMTR_s00072p00159660"/>
</dbReference>
<evidence type="ECO:0000313" key="2">
    <source>
        <dbReference type="Proteomes" id="UP000017836"/>
    </source>
</evidence>
<reference evidence="2" key="1">
    <citation type="journal article" date="2013" name="Science">
        <title>The Amborella genome and the evolution of flowering plants.</title>
        <authorList>
            <consortium name="Amborella Genome Project"/>
        </authorList>
    </citation>
    <scope>NUCLEOTIDE SEQUENCE [LARGE SCALE GENOMIC DNA]</scope>
</reference>
<dbReference type="EMBL" id="KI395332">
    <property type="protein sequence ID" value="ERM98468.1"/>
    <property type="molecule type" value="Genomic_DNA"/>
</dbReference>
<organism evidence="1 2">
    <name type="scientific">Amborella trichopoda</name>
    <dbReference type="NCBI Taxonomy" id="13333"/>
    <lineage>
        <taxon>Eukaryota</taxon>
        <taxon>Viridiplantae</taxon>
        <taxon>Streptophyta</taxon>
        <taxon>Embryophyta</taxon>
        <taxon>Tracheophyta</taxon>
        <taxon>Spermatophyta</taxon>
        <taxon>Magnoliopsida</taxon>
        <taxon>Amborellales</taxon>
        <taxon>Amborellaceae</taxon>
        <taxon>Amborella</taxon>
    </lineage>
</organism>